<dbReference type="InterPro" id="IPR011006">
    <property type="entry name" value="CheY-like_superfamily"/>
</dbReference>
<keyword evidence="2" id="KW-0378">Hydrolase</keyword>
<dbReference type="GO" id="GO:0000156">
    <property type="term" value="F:phosphorelay response regulator activity"/>
    <property type="evidence" value="ECO:0007669"/>
    <property type="project" value="TreeGrafter"/>
</dbReference>
<dbReference type="Gene3D" id="3.40.50.2300">
    <property type="match status" value="1"/>
</dbReference>
<organism evidence="2">
    <name type="scientific">bioreactor metagenome</name>
    <dbReference type="NCBI Taxonomy" id="1076179"/>
    <lineage>
        <taxon>unclassified sequences</taxon>
        <taxon>metagenomes</taxon>
        <taxon>ecological metagenomes</taxon>
    </lineage>
</organism>
<dbReference type="EMBL" id="VSSQ01000097">
    <property type="protein sequence ID" value="MPL76364.1"/>
    <property type="molecule type" value="Genomic_DNA"/>
</dbReference>
<accession>A0A644UBQ1</accession>
<feature type="domain" description="Response regulatory" evidence="1">
    <location>
        <begin position="6"/>
        <end position="120"/>
    </location>
</feature>
<dbReference type="GO" id="GO:0008984">
    <property type="term" value="F:protein-glutamate methylesterase activity"/>
    <property type="evidence" value="ECO:0007669"/>
    <property type="project" value="UniProtKB-EC"/>
</dbReference>
<evidence type="ECO:0000313" key="2">
    <source>
        <dbReference type="EMBL" id="MPL76364.1"/>
    </source>
</evidence>
<name>A0A644UBQ1_9ZZZZ</name>
<dbReference type="Pfam" id="PF00072">
    <property type="entry name" value="Response_reg"/>
    <property type="match status" value="1"/>
</dbReference>
<reference evidence="2" key="1">
    <citation type="submission" date="2019-08" db="EMBL/GenBank/DDBJ databases">
        <authorList>
            <person name="Kucharzyk K."/>
            <person name="Murdoch R.W."/>
            <person name="Higgins S."/>
            <person name="Loffler F."/>
        </authorList>
    </citation>
    <scope>NUCLEOTIDE SEQUENCE</scope>
</reference>
<dbReference type="AlphaFoldDB" id="A0A644UBQ1"/>
<dbReference type="PANTHER" id="PTHR45526:SF1">
    <property type="entry name" value="TRANSCRIPTIONAL REGULATORY PROTEIN DCUR-RELATED"/>
    <property type="match status" value="1"/>
</dbReference>
<evidence type="ECO:0000259" key="1">
    <source>
        <dbReference type="PROSITE" id="PS50110"/>
    </source>
</evidence>
<protein>
    <submittedName>
        <fullName evidence="2">Chemotaxis response regulator protein-glutamate methylesterase</fullName>
        <ecNumber evidence="2">3.1.1.61</ecNumber>
    </submittedName>
</protein>
<dbReference type="SMART" id="SM00448">
    <property type="entry name" value="REC"/>
    <property type="match status" value="1"/>
</dbReference>
<dbReference type="InterPro" id="IPR051271">
    <property type="entry name" value="2C-system_Tx_regulators"/>
</dbReference>
<comment type="caution">
    <text evidence="2">The sequence shown here is derived from an EMBL/GenBank/DDBJ whole genome shotgun (WGS) entry which is preliminary data.</text>
</comment>
<gene>
    <name evidence="2" type="primary">cheB_13</name>
    <name evidence="2" type="ORF">SDC9_22209</name>
</gene>
<sequence>MNKKIRIMAVDDEPDILYTLKAIGTAVGWDVYTESNSIAAVDEVEKIKPDIILMDYHMPQQSGVLTVKKIREIDNKVPIIVLTIDDGQELANEFLEVGASDFATKPIKVPDLVARINVHLKLVEKEMEVERKNIVNKCINAATLEIIYAYCRSTTDWFYLEDIVQSVGLAYQTTSRYVQYLVGRGELQVLNNYGKVGRPRNKYRYDKEAIEK</sequence>
<dbReference type="PANTHER" id="PTHR45526">
    <property type="entry name" value="TRANSCRIPTIONAL REGULATORY PROTEIN DPIA"/>
    <property type="match status" value="1"/>
</dbReference>
<dbReference type="SUPFAM" id="SSF52172">
    <property type="entry name" value="CheY-like"/>
    <property type="match status" value="1"/>
</dbReference>
<dbReference type="PROSITE" id="PS50110">
    <property type="entry name" value="RESPONSE_REGULATORY"/>
    <property type="match status" value="1"/>
</dbReference>
<proteinExistence type="predicted"/>
<dbReference type="EC" id="3.1.1.61" evidence="2"/>
<dbReference type="InterPro" id="IPR001789">
    <property type="entry name" value="Sig_transdc_resp-reg_receiver"/>
</dbReference>